<dbReference type="AlphaFoldDB" id="A0A6B3NCY6"/>
<dbReference type="EMBL" id="JAAHFQ010000371">
    <property type="protein sequence ID" value="NER29460.1"/>
    <property type="molecule type" value="Genomic_DNA"/>
</dbReference>
<comment type="caution">
    <text evidence="1">The sequence shown here is derived from an EMBL/GenBank/DDBJ whole genome shotgun (WGS) entry which is preliminary data.</text>
</comment>
<evidence type="ECO:0008006" key="2">
    <source>
        <dbReference type="Google" id="ProtNLM"/>
    </source>
</evidence>
<gene>
    <name evidence="1" type="ORF">F6J89_17990</name>
</gene>
<protein>
    <recommendedName>
        <fullName evidence="2">Co-chaperone DjlA N-terminal domain-containing protein</fullName>
    </recommendedName>
</protein>
<dbReference type="SUPFAM" id="SSF158682">
    <property type="entry name" value="TerB-like"/>
    <property type="match status" value="1"/>
</dbReference>
<organism evidence="1">
    <name type="scientific">Symploca sp. SIO1C4</name>
    <dbReference type="NCBI Taxonomy" id="2607765"/>
    <lineage>
        <taxon>Bacteria</taxon>
        <taxon>Bacillati</taxon>
        <taxon>Cyanobacteriota</taxon>
        <taxon>Cyanophyceae</taxon>
        <taxon>Coleofasciculales</taxon>
        <taxon>Coleofasciculaceae</taxon>
        <taxon>Symploca</taxon>
    </lineage>
</organism>
<reference evidence="1" key="1">
    <citation type="submission" date="2019-11" db="EMBL/GenBank/DDBJ databases">
        <title>Genomic insights into an expanded diversity of filamentous marine cyanobacteria reveals the extraordinary biosynthetic potential of Moorea and Okeania.</title>
        <authorList>
            <person name="Ferreira Leao T."/>
            <person name="Wang M."/>
            <person name="Moss N."/>
            <person name="Da Silva R."/>
            <person name="Sanders J."/>
            <person name="Nurk S."/>
            <person name="Gurevich A."/>
            <person name="Humphrey G."/>
            <person name="Reher R."/>
            <person name="Zhu Q."/>
            <person name="Belda-Ferre P."/>
            <person name="Glukhov E."/>
            <person name="Rex R."/>
            <person name="Dorrestein P.C."/>
            <person name="Knight R."/>
            <person name="Pevzner P."/>
            <person name="Gerwick W.H."/>
            <person name="Gerwick L."/>
        </authorList>
    </citation>
    <scope>NUCLEOTIDE SEQUENCE</scope>
    <source>
        <strain evidence="1">SIO1C4</strain>
    </source>
</reference>
<evidence type="ECO:0000313" key="1">
    <source>
        <dbReference type="EMBL" id="NER29460.1"/>
    </source>
</evidence>
<name>A0A6B3NCY6_9CYAN</name>
<dbReference type="Gene3D" id="1.10.3680.10">
    <property type="entry name" value="TerB-like"/>
    <property type="match status" value="1"/>
</dbReference>
<accession>A0A6B3NCY6</accession>
<proteinExistence type="predicted"/>
<dbReference type="InterPro" id="IPR029024">
    <property type="entry name" value="TerB-like"/>
</dbReference>
<sequence>MSNLEQDGKLWILNQFYGVTTTPPEEDYEAFIKAVLICAKADGVLEPEERNWVVGRTAVFGNSGYELAKTYPANEDLLEVLANAPVTNKHARRIILYVAIQACSADRAYHEDERTAVHKMAKYLGIEEDVVNQIEQLCIEEAKLRQQRISVLFPEGIPSETELQLSTSR</sequence>